<dbReference type="AlphaFoldDB" id="A0A3S2W1F7"/>
<evidence type="ECO:0000313" key="2">
    <source>
        <dbReference type="EMBL" id="RVT57954.1"/>
    </source>
</evidence>
<feature type="domain" description="PepSY" evidence="1">
    <location>
        <begin position="59"/>
        <end position="112"/>
    </location>
</feature>
<dbReference type="EMBL" id="RZTZ01000014">
    <property type="protein sequence ID" value="RVT57954.1"/>
    <property type="molecule type" value="Genomic_DNA"/>
</dbReference>
<comment type="caution">
    <text evidence="2">The sequence shown here is derived from an EMBL/GenBank/DDBJ whole genome shotgun (WGS) entry which is preliminary data.</text>
</comment>
<organism evidence="2 3">
    <name type="scientific">Niallia taxi</name>
    <dbReference type="NCBI Taxonomy" id="2499688"/>
    <lineage>
        <taxon>Bacteria</taxon>
        <taxon>Bacillati</taxon>
        <taxon>Bacillota</taxon>
        <taxon>Bacilli</taxon>
        <taxon>Bacillales</taxon>
        <taxon>Bacillaceae</taxon>
        <taxon>Niallia</taxon>
    </lineage>
</organism>
<accession>A0A3S2W1F7</accession>
<protein>
    <recommendedName>
        <fullName evidence="1">PepSY domain-containing protein</fullName>
    </recommendedName>
</protein>
<reference evidence="2 3" key="1">
    <citation type="submission" date="2019-01" db="EMBL/GenBank/DDBJ databases">
        <title>Bacillus sp. M5HDSG1-1, whole genome shotgun sequence.</title>
        <authorList>
            <person name="Tuo L."/>
        </authorList>
    </citation>
    <scope>NUCLEOTIDE SEQUENCE [LARGE SCALE GENOMIC DNA]</scope>
    <source>
        <strain evidence="2 3">M5HDSG1-1</strain>
    </source>
</reference>
<dbReference type="Pfam" id="PF03413">
    <property type="entry name" value="PepSY"/>
    <property type="match status" value="2"/>
</dbReference>
<dbReference type="RefSeq" id="WP_127741269.1">
    <property type="nucleotide sequence ID" value="NZ_JAMAVA010000002.1"/>
</dbReference>
<evidence type="ECO:0000259" key="1">
    <source>
        <dbReference type="Pfam" id="PF03413"/>
    </source>
</evidence>
<keyword evidence="3" id="KW-1185">Reference proteome</keyword>
<dbReference type="Proteomes" id="UP000288024">
    <property type="component" value="Unassembled WGS sequence"/>
</dbReference>
<dbReference type="InterPro" id="IPR025711">
    <property type="entry name" value="PepSY"/>
</dbReference>
<name>A0A3S2W1F7_9BACI</name>
<sequence>MNFINKAWNKLKQSKWLTYGIGAAVIGFGGAAAYDLVDDRDVYANGGIVKSITQAEPTVSKQEAADIAGKERNTMVEEVEQEYTHNGDSVYQVEFADDQEDIYVDAEKGTVITKDMLAEKIKITEEKAKEIALKEASGVITEFDLDEENAQFVYELEVTSQNGIETEMTISAETGKILTKEQDRF</sequence>
<gene>
    <name evidence="2" type="ORF">EM808_23150</name>
</gene>
<feature type="domain" description="PepSY" evidence="1">
    <location>
        <begin position="122"/>
        <end position="180"/>
    </location>
</feature>
<dbReference type="Gene3D" id="3.10.450.40">
    <property type="match status" value="2"/>
</dbReference>
<evidence type="ECO:0000313" key="3">
    <source>
        <dbReference type="Proteomes" id="UP000288024"/>
    </source>
</evidence>
<proteinExistence type="predicted"/>